<evidence type="ECO:0000313" key="7">
    <source>
        <dbReference type="EMBL" id="MDS0299098.1"/>
    </source>
</evidence>
<evidence type="ECO:0000256" key="4">
    <source>
        <dbReference type="ARBA" id="ARBA00023136"/>
    </source>
</evidence>
<feature type="transmembrane region" description="Helical" evidence="5">
    <location>
        <begin position="44"/>
        <end position="65"/>
    </location>
</feature>
<feature type="domain" description="Yip1" evidence="6">
    <location>
        <begin position="25"/>
        <end position="181"/>
    </location>
</feature>
<keyword evidence="4 5" id="KW-0472">Membrane</keyword>
<evidence type="ECO:0000313" key="8">
    <source>
        <dbReference type="Proteomes" id="UP001257060"/>
    </source>
</evidence>
<dbReference type="RefSeq" id="WP_310923959.1">
    <property type="nucleotide sequence ID" value="NZ_JAMQOP010000002.1"/>
</dbReference>
<comment type="subcellular location">
    <subcellularLocation>
        <location evidence="1">Membrane</location>
        <topology evidence="1">Multi-pass membrane protein</topology>
    </subcellularLocation>
</comment>
<keyword evidence="3 5" id="KW-1133">Transmembrane helix</keyword>
<protein>
    <submittedName>
        <fullName evidence="7">YIP1 family protein</fullName>
    </submittedName>
</protein>
<dbReference type="InterPro" id="IPR006977">
    <property type="entry name" value="Yip1_dom"/>
</dbReference>
<evidence type="ECO:0000256" key="5">
    <source>
        <dbReference type="SAM" id="Phobius"/>
    </source>
</evidence>
<gene>
    <name evidence="7" type="ORF">NDI76_10115</name>
</gene>
<dbReference type="EMBL" id="JAMQOP010000002">
    <property type="protein sequence ID" value="MDS0299098.1"/>
    <property type="molecule type" value="Genomic_DNA"/>
</dbReference>
<proteinExistence type="predicted"/>
<evidence type="ECO:0000256" key="3">
    <source>
        <dbReference type="ARBA" id="ARBA00022989"/>
    </source>
</evidence>
<feature type="transmembrane region" description="Helical" evidence="5">
    <location>
        <begin position="141"/>
        <end position="157"/>
    </location>
</feature>
<feature type="transmembrane region" description="Helical" evidence="5">
    <location>
        <begin position="77"/>
        <end position="102"/>
    </location>
</feature>
<dbReference type="Proteomes" id="UP001257060">
    <property type="component" value="Unassembled WGS sequence"/>
</dbReference>
<feature type="transmembrane region" description="Helical" evidence="5">
    <location>
        <begin position="169"/>
        <end position="190"/>
    </location>
</feature>
<organism evidence="7 8">
    <name type="scientific">Halogeometricum salsisoli</name>
    <dbReference type="NCBI Taxonomy" id="2950536"/>
    <lineage>
        <taxon>Archaea</taxon>
        <taxon>Methanobacteriati</taxon>
        <taxon>Methanobacteriota</taxon>
        <taxon>Stenosarchaea group</taxon>
        <taxon>Halobacteria</taxon>
        <taxon>Halobacteriales</taxon>
        <taxon>Haloferacaceae</taxon>
        <taxon>Halogeometricum</taxon>
    </lineage>
</organism>
<evidence type="ECO:0000256" key="1">
    <source>
        <dbReference type="ARBA" id="ARBA00004141"/>
    </source>
</evidence>
<keyword evidence="8" id="KW-1185">Reference proteome</keyword>
<comment type="caution">
    <text evidence="7">The sequence shown here is derived from an EMBL/GenBank/DDBJ whole genome shotgun (WGS) entry which is preliminary data.</text>
</comment>
<reference evidence="7 8" key="1">
    <citation type="submission" date="2022-06" db="EMBL/GenBank/DDBJ databases">
        <title>Halogeometricum sp. a new haloarchaeum isolate from saline soil.</title>
        <authorList>
            <person name="Strakova D."/>
            <person name="Galisteo C."/>
            <person name="Sanchez-Porro C."/>
            <person name="Ventosa A."/>
        </authorList>
    </citation>
    <scope>NUCLEOTIDE SEQUENCE [LARGE SCALE GENOMIC DNA]</scope>
    <source>
        <strain evidence="7 8">S1BR25-6</strain>
    </source>
</reference>
<evidence type="ECO:0000259" key="6">
    <source>
        <dbReference type="Pfam" id="PF04893"/>
    </source>
</evidence>
<evidence type="ECO:0000256" key="2">
    <source>
        <dbReference type="ARBA" id="ARBA00022692"/>
    </source>
</evidence>
<sequence>MTTWVEHPEGGRERGPRGVARAWVEVLVRPRRFFKNGVAPGDQAPGLVFAVVVAVAYTAGLFTFAPDRIPTFAGGPAVSALLGLALVALLLAPAVLHLTAAIQTVLLLVGVRDRGGISETVQVVAYATAPCVLAGLPSPELRFVCTAYGAALLVVGLSEVHDVSPRRALAVGALPAAFLFGYAFEGWAAFEHVLRLAGLI</sequence>
<keyword evidence="2 5" id="KW-0812">Transmembrane</keyword>
<accession>A0ABU2GFM9</accession>
<name>A0ABU2GFM9_9EURY</name>
<dbReference type="Pfam" id="PF04893">
    <property type="entry name" value="Yip1"/>
    <property type="match status" value="1"/>
</dbReference>